<protein>
    <submittedName>
        <fullName evidence="1">Uncharacterized protein</fullName>
    </submittedName>
</protein>
<organism evidence="1 2">
    <name type="scientific">Microbispora siamensis</name>
    <dbReference type="NCBI Taxonomy" id="564413"/>
    <lineage>
        <taxon>Bacteria</taxon>
        <taxon>Bacillati</taxon>
        <taxon>Actinomycetota</taxon>
        <taxon>Actinomycetes</taxon>
        <taxon>Streptosporangiales</taxon>
        <taxon>Streptosporangiaceae</taxon>
        <taxon>Microbispora</taxon>
    </lineage>
</organism>
<accession>A0ABQ4GZ42</accession>
<reference evidence="1 2" key="1">
    <citation type="submission" date="2021-01" db="EMBL/GenBank/DDBJ databases">
        <title>Whole genome shotgun sequence of Microbispora siamensis NBRC 104113.</title>
        <authorList>
            <person name="Komaki H."/>
            <person name="Tamura T."/>
        </authorList>
    </citation>
    <scope>NUCLEOTIDE SEQUENCE [LARGE SCALE GENOMIC DNA]</scope>
    <source>
        <strain evidence="1 2">NBRC 104113</strain>
    </source>
</reference>
<gene>
    <name evidence="1" type="ORF">Msi02_75100</name>
</gene>
<dbReference type="Proteomes" id="UP000660454">
    <property type="component" value="Unassembled WGS sequence"/>
</dbReference>
<dbReference type="EMBL" id="BOOF01000058">
    <property type="protein sequence ID" value="GIH66693.1"/>
    <property type="molecule type" value="Genomic_DNA"/>
</dbReference>
<evidence type="ECO:0000313" key="2">
    <source>
        <dbReference type="Proteomes" id="UP000660454"/>
    </source>
</evidence>
<evidence type="ECO:0000313" key="1">
    <source>
        <dbReference type="EMBL" id="GIH66693.1"/>
    </source>
</evidence>
<keyword evidence="2" id="KW-1185">Reference proteome</keyword>
<sequence length="93" mass="10622">MEEPDCPGLSPHLRTAVPEPEKLLWVSQPRGPYRVVDYTCDCEAVFYELISCGGIYQIHKVVQSEPPKHSYAGGWRSGEARLWWHSVLLGRVR</sequence>
<comment type="caution">
    <text evidence="1">The sequence shown here is derived from an EMBL/GenBank/DDBJ whole genome shotgun (WGS) entry which is preliminary data.</text>
</comment>
<proteinExistence type="predicted"/>
<name>A0ABQ4GZ42_9ACTN</name>